<organism evidence="2 3">
    <name type="scientific">Pseudomonas helleri</name>
    <dbReference type="NCBI Taxonomy" id="1608996"/>
    <lineage>
        <taxon>Bacteria</taxon>
        <taxon>Pseudomonadati</taxon>
        <taxon>Pseudomonadota</taxon>
        <taxon>Gammaproteobacteria</taxon>
        <taxon>Pseudomonadales</taxon>
        <taxon>Pseudomonadaceae</taxon>
        <taxon>Pseudomonas</taxon>
    </lineage>
</organism>
<reference evidence="2 3" key="1">
    <citation type="submission" date="2019-10" db="EMBL/GenBank/DDBJ databases">
        <title>Evaluation of single-gene subtyping targets for Pseudomonas.</title>
        <authorList>
            <person name="Reichler S.J."/>
            <person name="Orsi R.H."/>
            <person name="Wiedmann M."/>
            <person name="Martin N.H."/>
            <person name="Murphy S.I."/>
        </authorList>
    </citation>
    <scope>NUCLEOTIDE SEQUENCE [LARGE SCALE GENOMIC DNA]</scope>
    <source>
        <strain evidence="2 3">FSL R10-1637</strain>
    </source>
</reference>
<sequence length="147" mass="17122">MHSCFDVAKYFLAQSSEDAGDLISNLKLQKLVYYAQGFSLALSGRPLFDEHIEAWLHGPVIPALYHHYKDFGSGHIPHPVAFDLGIFTAQERELLDEAYEFYGQYSAWRLRQLTHDESPWRESYREGSNQVIHRDSMTRFFQTQVVH</sequence>
<dbReference type="AlphaFoldDB" id="A0A6L5HZ19"/>
<name>A0A6L5HZ19_9PSED</name>
<comment type="caution">
    <text evidence="2">The sequence shown here is derived from an EMBL/GenBank/DDBJ whole genome shotgun (WGS) entry which is preliminary data.</text>
</comment>
<dbReference type="Pfam" id="PF13274">
    <property type="entry name" value="SocA_Panacea"/>
    <property type="match status" value="1"/>
</dbReference>
<evidence type="ECO:0000313" key="2">
    <source>
        <dbReference type="EMBL" id="MQU07685.1"/>
    </source>
</evidence>
<evidence type="ECO:0000313" key="3">
    <source>
        <dbReference type="Proteomes" id="UP000478064"/>
    </source>
</evidence>
<dbReference type="RefSeq" id="WP_153374485.1">
    <property type="nucleotide sequence ID" value="NZ_WIVU01000043.1"/>
</dbReference>
<protein>
    <submittedName>
        <fullName evidence="2">DUF4065 domain-containing protein</fullName>
    </submittedName>
</protein>
<dbReference type="EMBL" id="WIVU01000043">
    <property type="protein sequence ID" value="MQU07685.1"/>
    <property type="molecule type" value="Genomic_DNA"/>
</dbReference>
<dbReference type="InterPro" id="IPR025272">
    <property type="entry name" value="SocA_Panacea"/>
</dbReference>
<accession>A0A6L5HZ19</accession>
<dbReference type="Proteomes" id="UP000478064">
    <property type="component" value="Unassembled WGS sequence"/>
</dbReference>
<feature type="domain" description="Antitoxin SocA-like Panacea" evidence="1">
    <location>
        <begin position="28"/>
        <end position="120"/>
    </location>
</feature>
<evidence type="ECO:0000259" key="1">
    <source>
        <dbReference type="Pfam" id="PF13274"/>
    </source>
</evidence>
<gene>
    <name evidence="2" type="ORF">GHO27_18555</name>
</gene>
<proteinExistence type="predicted"/>